<accession>A0AAU6Q7N3</accession>
<evidence type="ECO:0000313" key="1">
    <source>
        <dbReference type="EMBL" id="WYF46300.1"/>
    </source>
</evidence>
<protein>
    <submittedName>
        <fullName evidence="1">Permease prefix domain 1-containing protein</fullName>
    </submittedName>
</protein>
<dbReference type="RefSeq" id="WP_339097768.1">
    <property type="nucleotide sequence ID" value="NZ_CP149783.1"/>
</dbReference>
<dbReference type="NCBIfam" id="NF038403">
    <property type="entry name" value="perm_prefix_1"/>
    <property type="match status" value="1"/>
</dbReference>
<reference evidence="1" key="1">
    <citation type="submission" date="2024-03" db="EMBL/GenBank/DDBJ databases">
        <title>Deinococcus weizhi sp. nov., isolated from human skin.</title>
        <authorList>
            <person name="Wei Z."/>
            <person name="Tian F."/>
            <person name="Yang C."/>
            <person name="Xin L.T."/>
            <person name="Wen Z.J."/>
            <person name="Lan K.C."/>
            <person name="Yu L."/>
            <person name="Zhe W."/>
            <person name="Dan F.D."/>
            <person name="Jun W."/>
            <person name="Rui Z."/>
            <person name="Yong X.J."/>
            <person name="Ting Y."/>
            <person name="Wei X."/>
            <person name="Xu Z.G."/>
            <person name="Xin Z."/>
            <person name="Dong F.G."/>
            <person name="Ni X.M."/>
            <person name="Zheng M.G."/>
            <person name="Chun Y."/>
            <person name="Qian W.X."/>
        </authorList>
    </citation>
    <scope>NUCLEOTIDE SEQUENCE</scope>
    <source>
        <strain evidence="1">VB142</strain>
    </source>
</reference>
<proteinExistence type="predicted"/>
<dbReference type="EMBL" id="CP149783">
    <property type="protein sequence ID" value="WYF46300.1"/>
    <property type="molecule type" value="Genomic_DNA"/>
</dbReference>
<gene>
    <name evidence="1" type="ORF">WDJ50_14610</name>
</gene>
<dbReference type="InterPro" id="IPR047928">
    <property type="entry name" value="Perm_prefix_1"/>
</dbReference>
<sequence length="409" mass="44914">MNDLDRYLKTATQGLPSVEKERLTEELRGSVLERAAELQVSGMTEQQALEAALREFGDPRPLAAGMRGVHLWPKVSLFGALGMSLAAITILNWPHAFGQQVQVTTEGLIPRCTLQGPPAGATYCSADRTAWVDLESLAQQLRRQGVTVTQRAETIPVPTMWQLPGNSVQETMLKATWQEHGRQQSFELPLTDHQGEAFRASIRQRHKTERPSIMNQPSELIFQRGPSTFLEAETLSSALVSSATLPVTIENPLSAPVLQVGRVRLVLGQAEQGAQLSRELTFAVTGLLSHQYQATIYYGSHYLPTPDNLLSRPRGFTQQVRVKGRPGELYAVLFPVTAQGVNGLGFDLTTVDADGQLKFRTAQEKVAFTVNVKALADAGEKKAAVTLLRLGNPVTLQKNELLRHTLELP</sequence>
<organism evidence="1">
    <name type="scientific">Deinococcus sp. VB142</name>
    <dbReference type="NCBI Taxonomy" id="3112952"/>
    <lineage>
        <taxon>Bacteria</taxon>
        <taxon>Thermotogati</taxon>
        <taxon>Deinococcota</taxon>
        <taxon>Deinococci</taxon>
        <taxon>Deinococcales</taxon>
        <taxon>Deinococcaceae</taxon>
        <taxon>Deinococcus</taxon>
    </lineage>
</organism>
<name>A0AAU6Q7N3_9DEIO</name>
<dbReference type="AlphaFoldDB" id="A0AAU6Q7N3"/>